<organism evidence="2">
    <name type="scientific">Timema cristinae</name>
    <name type="common">Walking stick</name>
    <dbReference type="NCBI Taxonomy" id="61476"/>
    <lineage>
        <taxon>Eukaryota</taxon>
        <taxon>Metazoa</taxon>
        <taxon>Ecdysozoa</taxon>
        <taxon>Arthropoda</taxon>
        <taxon>Hexapoda</taxon>
        <taxon>Insecta</taxon>
        <taxon>Pterygota</taxon>
        <taxon>Neoptera</taxon>
        <taxon>Polyneoptera</taxon>
        <taxon>Phasmatodea</taxon>
        <taxon>Timematodea</taxon>
        <taxon>Timematoidea</taxon>
        <taxon>Timematidae</taxon>
        <taxon>Timema</taxon>
    </lineage>
</organism>
<accession>A0A7R9CKQ2</accession>
<name>A0A7R9CKQ2_TIMCR</name>
<feature type="compositionally biased region" description="Basic and acidic residues" evidence="1">
    <location>
        <begin position="1"/>
        <end position="11"/>
    </location>
</feature>
<reference evidence="2" key="1">
    <citation type="submission" date="2020-11" db="EMBL/GenBank/DDBJ databases">
        <authorList>
            <person name="Tran Van P."/>
        </authorList>
    </citation>
    <scope>NUCLEOTIDE SEQUENCE</scope>
</reference>
<dbReference type="AlphaFoldDB" id="A0A7R9CKQ2"/>
<proteinExistence type="predicted"/>
<feature type="region of interest" description="Disordered" evidence="1">
    <location>
        <begin position="302"/>
        <end position="322"/>
    </location>
</feature>
<dbReference type="EMBL" id="OC317666">
    <property type="protein sequence ID" value="CAD7398336.1"/>
    <property type="molecule type" value="Genomic_DNA"/>
</dbReference>
<evidence type="ECO:0000313" key="2">
    <source>
        <dbReference type="EMBL" id="CAD7398336.1"/>
    </source>
</evidence>
<feature type="region of interest" description="Disordered" evidence="1">
    <location>
        <begin position="1"/>
        <end position="22"/>
    </location>
</feature>
<protein>
    <submittedName>
        <fullName evidence="2">Uncharacterized protein</fullName>
    </submittedName>
</protein>
<evidence type="ECO:0000256" key="1">
    <source>
        <dbReference type="SAM" id="MobiDB-lite"/>
    </source>
</evidence>
<feature type="compositionally biased region" description="Polar residues" evidence="1">
    <location>
        <begin position="12"/>
        <end position="22"/>
    </location>
</feature>
<sequence length="407" mass="45833">MEFNQRTKDKSPSNNISAKQSPSSVKLSRMSLIYSSPWSSLSNIENMEQHYSMILNYTMILLGGAGISSADHKSPLPVTEATTYLFKYLLICPHEAELSPFQTHCFIEKSLTNRGSSPELPDYCGPRANKIQKLWPLEMKMLKTPGLRRYSRVITPFFVLNLHDTLFFVVSPHSILKLQVDNTTRDSGVPMQRQTSLSLNRKCIPYYSHCCGARIHRLHYATNDERLLRPTCARSRFESKQHGAVVHFIAFSSDCEARVLQHAPQIFGKHLCPGIRSNIPQRASPRTADRGALARFLLPYEPPSTLQQPQPRAGGPHDLERGNEGRRELAAITGQLKSILCAPPSPASPRLPTTHFSKHVRAESLNERMRTAVQVCPRANQESSLQFSRCRCFTSYTDVADRGVKVC</sequence>
<gene>
    <name evidence="2" type="ORF">TCEB3V08_LOCUS4457</name>
</gene>